<feature type="domain" description="Carboxylesterase type B" evidence="3">
    <location>
        <begin position="25"/>
        <end position="550"/>
    </location>
</feature>
<dbReference type="SUPFAM" id="SSF53474">
    <property type="entry name" value="alpha/beta-Hydrolases"/>
    <property type="match status" value="1"/>
</dbReference>
<organism evidence="4 5">
    <name type="scientific">Hermetia illucens</name>
    <name type="common">Black soldier fly</name>
    <dbReference type="NCBI Taxonomy" id="343691"/>
    <lineage>
        <taxon>Eukaryota</taxon>
        <taxon>Metazoa</taxon>
        <taxon>Ecdysozoa</taxon>
        <taxon>Arthropoda</taxon>
        <taxon>Hexapoda</taxon>
        <taxon>Insecta</taxon>
        <taxon>Pterygota</taxon>
        <taxon>Neoptera</taxon>
        <taxon>Endopterygota</taxon>
        <taxon>Diptera</taxon>
        <taxon>Brachycera</taxon>
        <taxon>Stratiomyomorpha</taxon>
        <taxon>Stratiomyidae</taxon>
        <taxon>Hermetiinae</taxon>
        <taxon>Hermetia</taxon>
    </lineage>
</organism>
<dbReference type="EMBL" id="LR899010">
    <property type="protein sequence ID" value="CAD7081406.1"/>
    <property type="molecule type" value="Genomic_DNA"/>
</dbReference>
<evidence type="ECO:0000259" key="3">
    <source>
        <dbReference type="Pfam" id="PF00135"/>
    </source>
</evidence>
<dbReference type="OrthoDB" id="3200163at2759"/>
<evidence type="ECO:0000256" key="1">
    <source>
        <dbReference type="ARBA" id="ARBA00023180"/>
    </source>
</evidence>
<dbReference type="InParanoid" id="A0A7R8YQI1"/>
<keyword evidence="2" id="KW-0732">Signal</keyword>
<dbReference type="Pfam" id="PF00135">
    <property type="entry name" value="COesterase"/>
    <property type="match status" value="1"/>
</dbReference>
<dbReference type="Gene3D" id="3.40.50.1820">
    <property type="entry name" value="alpha/beta hydrolase"/>
    <property type="match status" value="1"/>
</dbReference>
<reference evidence="4 5" key="1">
    <citation type="submission" date="2020-11" db="EMBL/GenBank/DDBJ databases">
        <authorList>
            <person name="Wallbank WR R."/>
            <person name="Pardo Diaz C."/>
            <person name="Kozak K."/>
            <person name="Martin S."/>
            <person name="Jiggins C."/>
            <person name="Moest M."/>
            <person name="Warren A I."/>
            <person name="Generalovic N T."/>
            <person name="Byers J.R.P. K."/>
            <person name="Montejo-Kovacevich G."/>
            <person name="Yen C E."/>
        </authorList>
    </citation>
    <scope>NUCLEOTIDE SEQUENCE [LARGE SCALE GENOMIC DNA]</scope>
</reference>
<feature type="chain" id="PRO_5031251436" description="Carboxylesterase type B domain-containing protein" evidence="2">
    <location>
        <begin position="22"/>
        <end position="569"/>
    </location>
</feature>
<proteinExistence type="predicted"/>
<evidence type="ECO:0000313" key="5">
    <source>
        <dbReference type="Proteomes" id="UP000594454"/>
    </source>
</evidence>
<evidence type="ECO:0000313" key="4">
    <source>
        <dbReference type="EMBL" id="CAD7081406.1"/>
    </source>
</evidence>
<protein>
    <recommendedName>
        <fullName evidence="3">Carboxylesterase type B domain-containing protein</fullName>
    </recommendedName>
</protein>
<dbReference type="AlphaFoldDB" id="A0A7R8YQI1"/>
<dbReference type="PANTHER" id="PTHR43142:SF12">
    <property type="entry name" value="CARBOXYLESTERASE TYPE B DOMAIN-CONTAINING PROTEIN-RELATED"/>
    <property type="match status" value="1"/>
</dbReference>
<gene>
    <name evidence="4" type="ORF">HERILL_LOCUS4513</name>
</gene>
<keyword evidence="5" id="KW-1185">Reference proteome</keyword>
<dbReference type="OMA" id="AMNMNNK"/>
<feature type="signal peptide" evidence="2">
    <location>
        <begin position="1"/>
        <end position="21"/>
    </location>
</feature>
<name>A0A7R8YQI1_HERIL</name>
<sequence>MRSRRCGLIFGIIILCSSSYGLEDSPIVSLPGLGILRGRTIQTAWTHRDVHQFVDVKYGESPTGENRFKPPLPVNSWDGIRDATKNGLGCPSILSLDDLAVHAESIDIEDCLSLTISTRNLTGKQPVMVYIHGEYLFEGNNLEAPPDYLLEKDVVLVVPQYRLGPFGFLSTMTNEIPGNAGVFDIILALHWIQTFIPHFGGDPDSITLFGQVGGAAIAHLLTFSPVVPKNLFHRVIYHSGSALMPIFLSSQPTKFTRDIAARSGCRSKNIDTLNKCLKTIPAIDVLRGFYKHAQENIPEGVGSYGGVQFTVGGPSGVLPQNPSTMVHMNKNNSYPAMGGAPRNAGTRAMKEIFEVDFSGAIPDEIYSGVDYINHITLQSVGLDDRRLMTAYLTKKIFTLDMIKNGTFRAMLPGLVDLAGTLLHKSSVLYALQRNAKFLPNKTFLYTFDYKGQYNRYPDFDADFDVKTPFTAGVSLTDENIYLFPYPDHVQNLNAIDVEVAKKMVDMWTSFAKNGVPTVSDNLQWPPMDNQNGPYLKINEPISVGQNYFDEFAATVRDEAKGISIAKKDI</sequence>
<dbReference type="PANTHER" id="PTHR43142">
    <property type="entry name" value="CARBOXYLIC ESTER HYDROLASE"/>
    <property type="match status" value="1"/>
</dbReference>
<dbReference type="InterPro" id="IPR002018">
    <property type="entry name" value="CarbesteraseB"/>
</dbReference>
<evidence type="ECO:0000256" key="2">
    <source>
        <dbReference type="SAM" id="SignalP"/>
    </source>
</evidence>
<keyword evidence="1" id="KW-0325">Glycoprotein</keyword>
<dbReference type="Proteomes" id="UP000594454">
    <property type="component" value="Chromosome 2"/>
</dbReference>
<accession>A0A7R8YQI1</accession>
<dbReference type="InterPro" id="IPR029058">
    <property type="entry name" value="AB_hydrolase_fold"/>
</dbReference>